<name>A0A3S0ZG90_ELYCH</name>
<feature type="compositionally biased region" description="Basic and acidic residues" evidence="1">
    <location>
        <begin position="59"/>
        <end position="81"/>
    </location>
</feature>
<feature type="compositionally biased region" description="Basic and acidic residues" evidence="1">
    <location>
        <begin position="147"/>
        <end position="158"/>
    </location>
</feature>
<accession>A0A3S0ZG90</accession>
<sequence length="221" mass="25760">MKKQSQNNMPVDNPVAKESFITFPEKDLSRRTAVTHKKYVGLGWTRKASQPHVHKTHREHVERREQRDSIKEEARIREAAARARRKATGEDLSDEWSRSSDEQQKQVDTNDARKTASSIGESLQAGPDGMESEEVAANTQLMTSRKPSKEIRQSDDRRSRSHSSHRDKRQGRGRQPRVDKTSRKRSKEILREDDGRRRRSHSLSQRDMRQRSARQSREEKV</sequence>
<comment type="caution">
    <text evidence="2">The sequence shown here is derived from an EMBL/GenBank/DDBJ whole genome shotgun (WGS) entry which is preliminary data.</text>
</comment>
<feature type="compositionally biased region" description="Basic and acidic residues" evidence="1">
    <location>
        <begin position="176"/>
        <end position="196"/>
    </location>
</feature>
<feature type="compositionally biased region" description="Basic and acidic residues" evidence="1">
    <location>
        <begin position="95"/>
        <end position="114"/>
    </location>
</feature>
<feature type="compositionally biased region" description="Basic and acidic residues" evidence="1">
    <location>
        <begin position="204"/>
        <end position="221"/>
    </location>
</feature>
<keyword evidence="3" id="KW-1185">Reference proteome</keyword>
<reference evidence="2 3" key="1">
    <citation type="submission" date="2019-01" db="EMBL/GenBank/DDBJ databases">
        <title>A draft genome assembly of the solar-powered sea slug Elysia chlorotica.</title>
        <authorList>
            <person name="Cai H."/>
            <person name="Li Q."/>
            <person name="Fang X."/>
            <person name="Li J."/>
            <person name="Curtis N.E."/>
            <person name="Altenburger A."/>
            <person name="Shibata T."/>
            <person name="Feng M."/>
            <person name="Maeda T."/>
            <person name="Schwartz J.A."/>
            <person name="Shigenobu S."/>
            <person name="Lundholm N."/>
            <person name="Nishiyama T."/>
            <person name="Yang H."/>
            <person name="Hasebe M."/>
            <person name="Li S."/>
            <person name="Pierce S.K."/>
            <person name="Wang J."/>
        </authorList>
    </citation>
    <scope>NUCLEOTIDE SEQUENCE [LARGE SCALE GENOMIC DNA]</scope>
    <source>
        <strain evidence="2">EC2010</strain>
        <tissue evidence="2">Whole organism of an adult</tissue>
    </source>
</reference>
<gene>
    <name evidence="2" type="ORF">EGW08_015300</name>
</gene>
<protein>
    <submittedName>
        <fullName evidence="2">Uncharacterized protein</fullName>
    </submittedName>
</protein>
<organism evidence="2 3">
    <name type="scientific">Elysia chlorotica</name>
    <name type="common">Eastern emerald elysia</name>
    <name type="synonym">Sea slug</name>
    <dbReference type="NCBI Taxonomy" id="188477"/>
    <lineage>
        <taxon>Eukaryota</taxon>
        <taxon>Metazoa</taxon>
        <taxon>Spiralia</taxon>
        <taxon>Lophotrochozoa</taxon>
        <taxon>Mollusca</taxon>
        <taxon>Gastropoda</taxon>
        <taxon>Heterobranchia</taxon>
        <taxon>Euthyneura</taxon>
        <taxon>Panpulmonata</taxon>
        <taxon>Sacoglossa</taxon>
        <taxon>Placobranchoidea</taxon>
        <taxon>Plakobranchidae</taxon>
        <taxon>Elysia</taxon>
    </lineage>
</organism>
<feature type="non-terminal residue" evidence="2">
    <location>
        <position position="221"/>
    </location>
</feature>
<dbReference type="EMBL" id="RQTK01000623">
    <property type="protein sequence ID" value="RUS76927.1"/>
    <property type="molecule type" value="Genomic_DNA"/>
</dbReference>
<evidence type="ECO:0000313" key="2">
    <source>
        <dbReference type="EMBL" id="RUS76927.1"/>
    </source>
</evidence>
<feature type="compositionally biased region" description="Basic residues" evidence="1">
    <location>
        <begin position="159"/>
        <end position="175"/>
    </location>
</feature>
<evidence type="ECO:0000256" key="1">
    <source>
        <dbReference type="SAM" id="MobiDB-lite"/>
    </source>
</evidence>
<feature type="region of interest" description="Disordered" evidence="1">
    <location>
        <begin position="44"/>
        <end position="221"/>
    </location>
</feature>
<dbReference type="Proteomes" id="UP000271974">
    <property type="component" value="Unassembled WGS sequence"/>
</dbReference>
<dbReference type="AlphaFoldDB" id="A0A3S0ZG90"/>
<proteinExistence type="predicted"/>
<evidence type="ECO:0000313" key="3">
    <source>
        <dbReference type="Proteomes" id="UP000271974"/>
    </source>
</evidence>